<organism evidence="2">
    <name type="scientific">Panstrongylus megistus</name>
    <dbReference type="NCBI Taxonomy" id="65343"/>
    <lineage>
        <taxon>Eukaryota</taxon>
        <taxon>Metazoa</taxon>
        <taxon>Ecdysozoa</taxon>
        <taxon>Arthropoda</taxon>
        <taxon>Hexapoda</taxon>
        <taxon>Insecta</taxon>
        <taxon>Pterygota</taxon>
        <taxon>Neoptera</taxon>
        <taxon>Paraneoptera</taxon>
        <taxon>Hemiptera</taxon>
        <taxon>Heteroptera</taxon>
        <taxon>Panheteroptera</taxon>
        <taxon>Cimicomorpha</taxon>
        <taxon>Reduviidae</taxon>
        <taxon>Triatominae</taxon>
        <taxon>Panstrongylus</taxon>
    </lineage>
</organism>
<reference evidence="2" key="1">
    <citation type="journal article" date="2015" name="J. Med. Entomol.">
        <title>A Deep Insight Into the Sialotranscriptome of the Chagas Disease Vector, Panstrongylus megistus (Hemiptera: Heteroptera).</title>
        <authorList>
            <person name="Ribeiro J.M."/>
            <person name="Schwarz A."/>
            <person name="Francischetti I.M."/>
        </authorList>
    </citation>
    <scope>NUCLEOTIDE SEQUENCE</scope>
    <source>
        <tissue evidence="2">Salivary glands</tissue>
    </source>
</reference>
<sequence>MATVRDVLENVREDDFVEYFLFSNQDSENPSEFYGRLGRQVEDTVKENCKDYIWQKDEFHVISRNVNDLPPIIDNEERLPPHLYGVTHYGENIEDEWFIVYLLIHLSKNIPGLIARVIDTDGEFLLIEAADFLPKWASPEVCEKRVYIFNGEVHIIPKEKEKEIIYVGDALQKIRNNPHLSRASDQIQGAITSRVQGYPDKIQELLHQTNAYVPAAVAALLKERPSLIAPAISAFCHRDPVDMRACRAMRYFPPETRVMCQVKMTRCLYAMLLHHKYTPDRRTGWCLPQQNSPDYLAHSIGIKLACGFEILVSQCKVKDGDDLENDKGWLRYKQSLQDKGYFNDLLEGSIGYTRLETEAKDYYRAHAMYSQTPIGKTVLDILNNLEVDVEGMKRAENSLPPPDDDSWMEISSEDLDKILSERYGSRPNTSVNDISTHLSSFLEHVSGLEGVEHPLVNKDGVPLRPKRGVKKNKSQQDQTRDDDNNRISFDQEAFTCAVQNILDFAVPDDSWDLESEESGMSSYEDEVEMDLSRKKTGKRRESEGSQGKSELKQYMDQMDRELSNTTMGQSFHKKTAKGMEDSFSDIESFEPVDIDMNALKNILESYQAQMGGAGPASNLLGPMGVCLEGMEKK</sequence>
<dbReference type="PANTHER" id="PTHR13060">
    <property type="entry name" value="SGT1 PROTEIN HSGT1 SUPPRESSOR OF GCR2"/>
    <property type="match status" value="1"/>
</dbReference>
<dbReference type="GO" id="GO:0005634">
    <property type="term" value="C:nucleus"/>
    <property type="evidence" value="ECO:0007669"/>
    <property type="project" value="TreeGrafter"/>
</dbReference>
<dbReference type="EMBL" id="GBGD01000807">
    <property type="protein sequence ID" value="JAC88082.1"/>
    <property type="molecule type" value="mRNA"/>
</dbReference>
<feature type="compositionally biased region" description="Basic residues" evidence="1">
    <location>
        <begin position="464"/>
        <end position="473"/>
    </location>
</feature>
<accession>A0A069DWK4</accession>
<feature type="region of interest" description="Disordered" evidence="1">
    <location>
        <begin position="453"/>
        <end position="486"/>
    </location>
</feature>
<feature type="compositionally biased region" description="Acidic residues" evidence="1">
    <location>
        <begin position="511"/>
        <end position="529"/>
    </location>
</feature>
<evidence type="ECO:0000313" key="2">
    <source>
        <dbReference type="EMBL" id="JAC88082.1"/>
    </source>
</evidence>
<feature type="compositionally biased region" description="Basic and acidic residues" evidence="1">
    <location>
        <begin position="539"/>
        <end position="551"/>
    </location>
</feature>
<name>A0A069DWK4_9HEMI</name>
<dbReference type="Pfam" id="PF07093">
    <property type="entry name" value="SGT1"/>
    <property type="match status" value="1"/>
</dbReference>
<dbReference type="InterPro" id="IPR010770">
    <property type="entry name" value="Ecd"/>
</dbReference>
<evidence type="ECO:0000256" key="1">
    <source>
        <dbReference type="SAM" id="MobiDB-lite"/>
    </source>
</evidence>
<proteinExistence type="evidence at transcript level"/>
<protein>
    <submittedName>
        <fullName evidence="2">Putative mads box transcription factor</fullName>
    </submittedName>
</protein>
<dbReference type="PANTHER" id="PTHR13060:SF0">
    <property type="entry name" value="PROTEIN ECDYSONELESS HOMOLOG"/>
    <property type="match status" value="1"/>
</dbReference>
<feature type="region of interest" description="Disordered" evidence="1">
    <location>
        <begin position="511"/>
        <end position="551"/>
    </location>
</feature>
<dbReference type="AlphaFoldDB" id="A0A069DWK4"/>